<feature type="region of interest" description="Disordered" evidence="1">
    <location>
        <begin position="494"/>
        <end position="604"/>
    </location>
</feature>
<protein>
    <submittedName>
        <fullName evidence="2">Uncharacterized protein</fullName>
    </submittedName>
</protein>
<feature type="compositionally biased region" description="Polar residues" evidence="1">
    <location>
        <begin position="430"/>
        <end position="439"/>
    </location>
</feature>
<feature type="compositionally biased region" description="Basic and acidic residues" evidence="1">
    <location>
        <begin position="331"/>
        <end position="341"/>
    </location>
</feature>
<sequence length="604" mass="67344">MADLSWFSFRARSRPPGLPRSPPPPPPPSNRIGNQETDDHRRSKPNRVSSYINLSSRFSFSPEPVTSSSRESIHVNDEDKVWYNPSMGQMVEALQVIMMTNGVLHPIPFEHNSYILHLIEGFHDMQVKIDAANAACEEARETHSQISRDFQTVTNEWAKREAQYKAEVKRLEVILARTSRDGLETVTLARTNSVVDRGEPDPRQFVDRLQQLRGQEVRLGRISSPGGADEYNAFLGQAPSTDTNVMETLRRIENSEFTAKERDSRLYPHLPSTLGKEGDLLSSLTPRKKRTMTVSKVQHQPRLQTRHSSTAIEGNSAEERPTLEAKLGTKYQDRSHQRLDFDSTSSSSDSDDVCRVHEQCYVTDQQPYWIDDDSSYMTSMNDSVLPGPRIISICQDDGTSVTRLDSAQARECTVTTDNRFSFIPGDDTSFPANSGQGSHQGPGDEARELGTRGMMYTDGQARLRQQYDKLGQRDDHPGPCLGIVAAAVSGVETPSASEASHGTPSAIRPSLRSSDSAGSVETAINAAEGDGDLRTKDRTDSSGTCTRERYRQYDQSRHTSAEYPRENQQHASSPGQLTPRQNNAQLAASRALQRHQRRESRAGR</sequence>
<dbReference type="Proteomes" id="UP001408356">
    <property type="component" value="Unassembled WGS sequence"/>
</dbReference>
<organism evidence="2 3">
    <name type="scientific">Seiridium unicorne</name>
    <dbReference type="NCBI Taxonomy" id="138068"/>
    <lineage>
        <taxon>Eukaryota</taxon>
        <taxon>Fungi</taxon>
        <taxon>Dikarya</taxon>
        <taxon>Ascomycota</taxon>
        <taxon>Pezizomycotina</taxon>
        <taxon>Sordariomycetes</taxon>
        <taxon>Xylariomycetidae</taxon>
        <taxon>Amphisphaeriales</taxon>
        <taxon>Sporocadaceae</taxon>
        <taxon>Seiridium</taxon>
    </lineage>
</organism>
<comment type="caution">
    <text evidence="2">The sequence shown here is derived from an EMBL/GenBank/DDBJ whole genome shotgun (WGS) entry which is preliminary data.</text>
</comment>
<evidence type="ECO:0000313" key="2">
    <source>
        <dbReference type="EMBL" id="KAK9412851.1"/>
    </source>
</evidence>
<proteinExistence type="predicted"/>
<reference evidence="2 3" key="1">
    <citation type="journal article" date="2024" name="J. Plant Pathol.">
        <title>Sequence and assembly of the genome of Seiridium unicorne, isolate CBS 538.82, causal agent of cypress canker disease.</title>
        <authorList>
            <person name="Scali E."/>
            <person name="Rocca G.D."/>
            <person name="Danti R."/>
            <person name="Garbelotto M."/>
            <person name="Barberini S."/>
            <person name="Baroncelli R."/>
            <person name="Emiliani G."/>
        </authorList>
    </citation>
    <scope>NUCLEOTIDE SEQUENCE [LARGE SCALE GENOMIC DNA]</scope>
    <source>
        <strain evidence="2 3">BM-138-508</strain>
    </source>
</reference>
<dbReference type="EMBL" id="JARVKF010000448">
    <property type="protein sequence ID" value="KAK9412851.1"/>
    <property type="molecule type" value="Genomic_DNA"/>
</dbReference>
<feature type="compositionally biased region" description="Polar residues" evidence="1">
    <location>
        <begin position="494"/>
        <end position="503"/>
    </location>
</feature>
<name>A0ABR2UEC0_9PEZI</name>
<feature type="region of interest" description="Disordered" evidence="1">
    <location>
        <begin position="288"/>
        <end position="350"/>
    </location>
</feature>
<feature type="compositionally biased region" description="Polar residues" evidence="1">
    <location>
        <begin position="292"/>
        <end position="313"/>
    </location>
</feature>
<gene>
    <name evidence="2" type="ORF">SUNI508_12360</name>
</gene>
<keyword evidence="3" id="KW-1185">Reference proteome</keyword>
<feature type="region of interest" description="Disordered" evidence="1">
    <location>
        <begin position="1"/>
        <end position="48"/>
    </location>
</feature>
<feature type="compositionally biased region" description="Pro residues" evidence="1">
    <location>
        <begin position="16"/>
        <end position="29"/>
    </location>
</feature>
<evidence type="ECO:0000256" key="1">
    <source>
        <dbReference type="SAM" id="MobiDB-lite"/>
    </source>
</evidence>
<accession>A0ABR2UEC0</accession>
<feature type="region of interest" description="Disordered" evidence="1">
    <location>
        <begin position="427"/>
        <end position="449"/>
    </location>
</feature>
<feature type="compositionally biased region" description="Basic and acidic residues" evidence="1">
    <location>
        <begin position="531"/>
        <end position="568"/>
    </location>
</feature>
<feature type="compositionally biased region" description="Polar residues" evidence="1">
    <location>
        <begin position="569"/>
        <end position="586"/>
    </location>
</feature>
<evidence type="ECO:0000313" key="3">
    <source>
        <dbReference type="Proteomes" id="UP001408356"/>
    </source>
</evidence>